<feature type="domain" description="Baseplate J-like C-terminal" evidence="4">
    <location>
        <begin position="267"/>
        <end position="352"/>
    </location>
</feature>
<dbReference type="InterPro" id="IPR058531">
    <property type="entry name" value="Baseplate_J_M"/>
</dbReference>
<accession>A0A3F3A315</accession>
<evidence type="ECO:0000313" key="5">
    <source>
        <dbReference type="EMBL" id="ACQ54907.1"/>
    </source>
</evidence>
<dbReference type="InterPro" id="IPR058530">
    <property type="entry name" value="Baseplate_J-like_C"/>
</dbReference>
<dbReference type="KEGG" id="cbi:CLJ_B1412"/>
<dbReference type="Proteomes" id="UP000002333">
    <property type="component" value="Chromosome"/>
</dbReference>
<evidence type="ECO:0000256" key="1">
    <source>
        <dbReference type="ARBA" id="ARBA00038087"/>
    </source>
</evidence>
<evidence type="ECO:0000313" key="6">
    <source>
        <dbReference type="Proteomes" id="UP000002333"/>
    </source>
</evidence>
<organism evidence="5 6">
    <name type="scientific">Clostridium botulinum (strain 657 / Type Ba4)</name>
    <dbReference type="NCBI Taxonomy" id="515621"/>
    <lineage>
        <taxon>Bacteria</taxon>
        <taxon>Bacillati</taxon>
        <taxon>Bacillota</taxon>
        <taxon>Clostridia</taxon>
        <taxon>Eubacteriales</taxon>
        <taxon>Clostridiaceae</taxon>
        <taxon>Clostridium</taxon>
    </lineage>
</organism>
<dbReference type="PANTHER" id="PTHR37829">
    <property type="entry name" value="PHAGE-LIKE ELEMENT PBSX PROTEIN XKDT"/>
    <property type="match status" value="1"/>
</dbReference>
<feature type="domain" description="Baseplate J-like central" evidence="3">
    <location>
        <begin position="190"/>
        <end position="261"/>
    </location>
</feature>
<protein>
    <submittedName>
        <fullName evidence="5">Uncharacterized protein</fullName>
    </submittedName>
</protein>
<dbReference type="EMBL" id="CP001083">
    <property type="protein sequence ID" value="ACQ54907.1"/>
    <property type="molecule type" value="Genomic_DNA"/>
</dbReference>
<evidence type="ECO:0000259" key="2">
    <source>
        <dbReference type="Pfam" id="PF04865"/>
    </source>
</evidence>
<dbReference type="PANTHER" id="PTHR37829:SF3">
    <property type="entry name" value="PROTEIN JAYE-RELATED"/>
    <property type="match status" value="1"/>
</dbReference>
<evidence type="ECO:0000259" key="4">
    <source>
        <dbReference type="Pfam" id="PF26079"/>
    </source>
</evidence>
<feature type="domain" description="Baseplate protein J-like barrel" evidence="2">
    <location>
        <begin position="88"/>
        <end position="169"/>
    </location>
</feature>
<name>A0A3F3A315_CLOB6</name>
<dbReference type="Pfam" id="PF26078">
    <property type="entry name" value="Baseplate_J_M"/>
    <property type="match status" value="1"/>
</dbReference>
<comment type="similarity">
    <text evidence="1">Belongs to the Mu gp47/PBSX XkdT family.</text>
</comment>
<gene>
    <name evidence="5" type="ordered locus">CLJ_B1412</name>
</gene>
<reference evidence="5 6" key="1">
    <citation type="journal article" date="2007" name="PLoS ONE">
        <title>Analysis of the neurotoxin complex genes in Clostridium botulinum A1-A4 and B1 strains: BoNT/A3, /Ba4 and /B1 clusters are located within plasmids.</title>
        <authorList>
            <person name="Smith T.J."/>
            <person name="Hill K.K."/>
            <person name="Foley B.T."/>
            <person name="Detter J.C."/>
            <person name="Munk A.C."/>
            <person name="Bruce D.C."/>
            <person name="Doggett N.A."/>
            <person name="Smith L.A."/>
            <person name="Marks J.D."/>
            <person name="Xie G."/>
            <person name="Brettin T.S."/>
        </authorList>
    </citation>
    <scope>NUCLEOTIDE SEQUENCE [LARGE SCALE GENOMIC DNA]</scope>
    <source>
        <strain evidence="6">657 / Type Ba4</strain>
    </source>
</reference>
<dbReference type="AlphaFoldDB" id="A0A3F3A315"/>
<dbReference type="Pfam" id="PF04865">
    <property type="entry name" value="Baseplate_J"/>
    <property type="match status" value="1"/>
</dbReference>
<dbReference type="Pfam" id="PF26079">
    <property type="entry name" value="Baseplate_J_C"/>
    <property type="match status" value="1"/>
</dbReference>
<sequence length="354" mass="40034">MYEETREDILNRMKNNTNDELNKGEGTYIHDNLTPVSIELEKQNIKLNDVLNKVFIEKALRNGYEDEVIARCAEMGIYRKEGKNATDTITLIGAEGIIIEKGFLVQTKNNIQFKTIEEKIIPGCGEIDIPIQALDVGSRYNVKANTIVEMPIQIVGVTEVTNKNNITNGIDIEPIEDLYKRYKVKVTTPATSGNKYHYYLWAMEVQGVGDCIVKPLWDGNGTVKVILIDSNKKKPNEEIIKNVKEHIEEVRPIGASITVVGIEESNININVNIQIDTSTTLEEVKEKIENNINDYFKTIAFKEKVVRYTRIASCILDVQGIIDYEKLKINDSTENIKLNDEQVAILESVVVNNV</sequence>
<dbReference type="InterPro" id="IPR006949">
    <property type="entry name" value="Barrel_Baseplate_J-like"/>
</dbReference>
<proteinExistence type="inferred from homology"/>
<evidence type="ECO:0000259" key="3">
    <source>
        <dbReference type="Pfam" id="PF26078"/>
    </source>
</evidence>
<dbReference type="RefSeq" id="WP_012721344.1">
    <property type="nucleotide sequence ID" value="NC_012658.1"/>
</dbReference>
<dbReference type="InterPro" id="IPR052399">
    <property type="entry name" value="Phage_Baseplate_Assmbl_Protein"/>
</dbReference>
<reference evidence="6" key="2">
    <citation type="submission" date="2008-05" db="EMBL/GenBank/DDBJ databases">
        <title>Genome sequence of Clostridium botulinum Ba4 strain 657.</title>
        <authorList>
            <person name="Shrivastava S."/>
            <person name="Brown J.L."/>
            <person name="Bruce D."/>
            <person name="Detter C."/>
            <person name="Munk C."/>
            <person name="Smith L.A."/>
            <person name="Smith T.J."/>
            <person name="Sutton G."/>
            <person name="Brettin T.S."/>
        </authorList>
    </citation>
    <scope>NUCLEOTIDE SEQUENCE [LARGE SCALE GENOMIC DNA]</scope>
    <source>
        <strain evidence="6">657 / Type Ba4</strain>
    </source>
</reference>